<dbReference type="AlphaFoldDB" id="A0A5C4RPV0"/>
<gene>
    <name evidence="8" type="ORF">E1B00_13185</name>
</gene>
<evidence type="ECO:0000256" key="1">
    <source>
        <dbReference type="ARBA" id="ARBA00004651"/>
    </source>
</evidence>
<keyword evidence="4 7" id="KW-0812">Transmembrane</keyword>
<dbReference type="PRINTS" id="PR00953">
    <property type="entry name" value="TYPE3IMRPROT"/>
</dbReference>
<dbReference type="OrthoDB" id="7014237at2"/>
<dbReference type="PANTHER" id="PTHR30065:SF1">
    <property type="entry name" value="SURFACE PRESENTATION OF ANTIGENS PROTEIN SPAR"/>
    <property type="match status" value="1"/>
</dbReference>
<name>A0A5C4RPV0_9GAMM</name>
<evidence type="ECO:0000256" key="5">
    <source>
        <dbReference type="ARBA" id="ARBA00022989"/>
    </source>
</evidence>
<proteinExistence type="inferred from homology"/>
<keyword evidence="5 7" id="KW-1133">Transmembrane helix</keyword>
<feature type="transmembrane region" description="Helical" evidence="7">
    <location>
        <begin position="6"/>
        <end position="24"/>
    </location>
</feature>
<evidence type="ECO:0000313" key="8">
    <source>
        <dbReference type="EMBL" id="TNJ33246.1"/>
    </source>
</evidence>
<accession>A0A5C4RPV0</accession>
<protein>
    <submittedName>
        <fullName evidence="8">Type III secretion protein</fullName>
    </submittedName>
</protein>
<keyword evidence="3" id="KW-1003">Cell membrane</keyword>
<evidence type="ECO:0000256" key="6">
    <source>
        <dbReference type="ARBA" id="ARBA00023136"/>
    </source>
</evidence>
<keyword evidence="9" id="KW-1185">Reference proteome</keyword>
<feature type="transmembrane region" description="Helical" evidence="7">
    <location>
        <begin position="221"/>
        <end position="242"/>
    </location>
</feature>
<dbReference type="Proteomes" id="UP000305760">
    <property type="component" value="Unassembled WGS sequence"/>
</dbReference>
<dbReference type="EMBL" id="SMDR01000003">
    <property type="protein sequence ID" value="TNJ33246.1"/>
    <property type="molecule type" value="Genomic_DNA"/>
</dbReference>
<dbReference type="Pfam" id="PF01311">
    <property type="entry name" value="Bac_export_1"/>
    <property type="match status" value="1"/>
</dbReference>
<organism evidence="8 9">
    <name type="scientific">Arenimonas terrae</name>
    <dbReference type="NCBI Taxonomy" id="2546226"/>
    <lineage>
        <taxon>Bacteria</taxon>
        <taxon>Pseudomonadati</taxon>
        <taxon>Pseudomonadota</taxon>
        <taxon>Gammaproteobacteria</taxon>
        <taxon>Lysobacterales</taxon>
        <taxon>Lysobacteraceae</taxon>
        <taxon>Arenimonas</taxon>
    </lineage>
</organism>
<dbReference type="PANTHER" id="PTHR30065">
    <property type="entry name" value="FLAGELLAR BIOSYNTHETIC PROTEIN FLIR"/>
    <property type="match status" value="1"/>
</dbReference>
<feature type="transmembrane region" description="Helical" evidence="7">
    <location>
        <begin position="36"/>
        <end position="58"/>
    </location>
</feature>
<reference evidence="8 9" key="1">
    <citation type="submission" date="2019-03" db="EMBL/GenBank/DDBJ databases">
        <title>Arenimonas daejeonensis sp. nov., isolated from compost.</title>
        <authorList>
            <person name="Jeon C.O."/>
        </authorList>
    </citation>
    <scope>NUCLEOTIDE SEQUENCE [LARGE SCALE GENOMIC DNA]</scope>
    <source>
        <strain evidence="8 9">R29</strain>
    </source>
</reference>
<dbReference type="InterPro" id="IPR002010">
    <property type="entry name" value="T3SS_IM_R"/>
</dbReference>
<dbReference type="GO" id="GO:0006605">
    <property type="term" value="P:protein targeting"/>
    <property type="evidence" value="ECO:0007669"/>
    <property type="project" value="InterPro"/>
</dbReference>
<keyword evidence="6 7" id="KW-0472">Membrane</keyword>
<evidence type="ECO:0000256" key="2">
    <source>
        <dbReference type="ARBA" id="ARBA00009772"/>
    </source>
</evidence>
<evidence type="ECO:0000256" key="4">
    <source>
        <dbReference type="ARBA" id="ARBA00022692"/>
    </source>
</evidence>
<evidence type="ECO:0000256" key="3">
    <source>
        <dbReference type="ARBA" id="ARBA00022475"/>
    </source>
</evidence>
<comment type="caution">
    <text evidence="8">The sequence shown here is derived from an EMBL/GenBank/DDBJ whole genome shotgun (WGS) entry which is preliminary data.</text>
</comment>
<evidence type="ECO:0000313" key="9">
    <source>
        <dbReference type="Proteomes" id="UP000305760"/>
    </source>
</evidence>
<evidence type="ECO:0000256" key="7">
    <source>
        <dbReference type="SAM" id="Phobius"/>
    </source>
</evidence>
<dbReference type="GO" id="GO:0005886">
    <property type="term" value="C:plasma membrane"/>
    <property type="evidence" value="ECO:0007669"/>
    <property type="project" value="UniProtKB-SubCell"/>
</dbReference>
<feature type="transmembrane region" description="Helical" evidence="7">
    <location>
        <begin position="177"/>
        <end position="201"/>
    </location>
</feature>
<comment type="similarity">
    <text evidence="2">Belongs to the FliR/MopE/SpaR family.</text>
</comment>
<feature type="transmembrane region" description="Helical" evidence="7">
    <location>
        <begin position="78"/>
        <end position="100"/>
    </location>
</feature>
<sequence>MQHVEGAMGMFLLAVIRYIPVVAIPPLSPMRWAPPLIRIVVVLSLAWLTVLASSPAAIPADLSGPVAWTIAALSELAIGTAFGAAVAFPMAAVHTAGWVIDVQAGLGSATLFDPGSQGDAQSPLGAALLLLATTLFFTMDLHLDLYAGLVVSAEVLPFAGSSVYLDASAFLSMVGSSFLLGLMVAAPTVLCLFAIDVGVAYATRSMPQANVYFLALPLKVFVAMILTASSLGAMPAAFARLFRDATSRVPSVLGM</sequence>
<feature type="transmembrane region" description="Helical" evidence="7">
    <location>
        <begin position="145"/>
        <end position="165"/>
    </location>
</feature>
<comment type="subcellular location">
    <subcellularLocation>
        <location evidence="1">Cell membrane</location>
        <topology evidence="1">Multi-pass membrane protein</topology>
    </subcellularLocation>
</comment>